<dbReference type="GO" id="GO:0008168">
    <property type="term" value="F:methyltransferase activity"/>
    <property type="evidence" value="ECO:0007669"/>
    <property type="project" value="UniProtKB-KW"/>
</dbReference>
<protein>
    <submittedName>
        <fullName evidence="4">Methyltransferase domain-containing protein</fullName>
    </submittedName>
</protein>
<accession>A0A1N6XJ60</accession>
<dbReference type="EMBL" id="FTNO01000001">
    <property type="protein sequence ID" value="SIR02416.1"/>
    <property type="molecule type" value="Genomic_DNA"/>
</dbReference>
<dbReference type="AlphaFoldDB" id="A0A1N6XJ60"/>
<organism evidence="4 5">
    <name type="scientific">Haladaptatus litoreus</name>
    <dbReference type="NCBI Taxonomy" id="553468"/>
    <lineage>
        <taxon>Archaea</taxon>
        <taxon>Methanobacteriati</taxon>
        <taxon>Methanobacteriota</taxon>
        <taxon>Stenosarchaea group</taxon>
        <taxon>Halobacteria</taxon>
        <taxon>Halobacteriales</taxon>
        <taxon>Haladaptataceae</taxon>
        <taxon>Haladaptatus</taxon>
    </lineage>
</organism>
<dbReference type="Proteomes" id="UP000186914">
    <property type="component" value="Unassembled WGS sequence"/>
</dbReference>
<dbReference type="GO" id="GO:0032259">
    <property type="term" value="P:methylation"/>
    <property type="evidence" value="ECO:0007669"/>
    <property type="project" value="UniProtKB-KW"/>
</dbReference>
<reference evidence="5" key="1">
    <citation type="submission" date="2017-01" db="EMBL/GenBank/DDBJ databases">
        <authorList>
            <person name="Varghese N."/>
            <person name="Submissions S."/>
        </authorList>
    </citation>
    <scope>NUCLEOTIDE SEQUENCE [LARGE SCALE GENOMIC DNA]</scope>
    <source>
        <strain evidence="5">CGMCC 1.7737</strain>
    </source>
</reference>
<dbReference type="CDD" id="cd02440">
    <property type="entry name" value="AdoMet_MTases"/>
    <property type="match status" value="1"/>
</dbReference>
<dbReference type="OrthoDB" id="57427at2157"/>
<dbReference type="InterPro" id="IPR041698">
    <property type="entry name" value="Methyltransf_25"/>
</dbReference>
<evidence type="ECO:0000256" key="1">
    <source>
        <dbReference type="ARBA" id="ARBA00022603"/>
    </source>
</evidence>
<evidence type="ECO:0000259" key="3">
    <source>
        <dbReference type="Pfam" id="PF13649"/>
    </source>
</evidence>
<dbReference type="PANTHER" id="PTHR43861:SF1">
    <property type="entry name" value="TRANS-ACONITATE 2-METHYLTRANSFERASE"/>
    <property type="match status" value="1"/>
</dbReference>
<dbReference type="InterPro" id="IPR029063">
    <property type="entry name" value="SAM-dependent_MTases_sf"/>
</dbReference>
<keyword evidence="5" id="KW-1185">Reference proteome</keyword>
<dbReference type="RefSeq" id="WP_076428760.1">
    <property type="nucleotide sequence ID" value="NZ_FTNO01000001.1"/>
</dbReference>
<dbReference type="Gene3D" id="3.40.50.150">
    <property type="entry name" value="Vaccinia Virus protein VP39"/>
    <property type="match status" value="1"/>
</dbReference>
<dbReference type="PANTHER" id="PTHR43861">
    <property type="entry name" value="TRANS-ACONITATE 2-METHYLTRANSFERASE-RELATED"/>
    <property type="match status" value="1"/>
</dbReference>
<keyword evidence="2 4" id="KW-0808">Transferase</keyword>
<proteinExistence type="predicted"/>
<sequence length="277" mass="31063">MPDDTLPTTADFLQTNRKRWDELAEHHPDTEFYDVERFLDGATTLRPLELEELGDVSEKPLLHLQCHFGLDTLSWARAGADVTGVDFSEAGVSMARELADETELDAEFVQANLYDLPDELDGEFDVVYTSYGVLAWLPDLTEWAEVIAEFLAPGGTFYMAEIHPLGTTLADLQSDGAAEIGHSYFEDDAMRYEVEGTYADWEADIENTTAVEWQHGLGEVVTALASAGLTIEFVHEFPFSCYQQFPAMEEGEDGWWRVPDAEKQVPFTFSVQARNAK</sequence>
<evidence type="ECO:0000313" key="4">
    <source>
        <dbReference type="EMBL" id="SIR02416.1"/>
    </source>
</evidence>
<gene>
    <name evidence="4" type="ORF">SAMN05421858_1156</name>
</gene>
<feature type="domain" description="Methyltransferase" evidence="3">
    <location>
        <begin position="62"/>
        <end position="155"/>
    </location>
</feature>
<dbReference type="Pfam" id="PF13649">
    <property type="entry name" value="Methyltransf_25"/>
    <property type="match status" value="1"/>
</dbReference>
<evidence type="ECO:0000313" key="5">
    <source>
        <dbReference type="Proteomes" id="UP000186914"/>
    </source>
</evidence>
<dbReference type="SUPFAM" id="SSF53335">
    <property type="entry name" value="S-adenosyl-L-methionine-dependent methyltransferases"/>
    <property type="match status" value="1"/>
</dbReference>
<evidence type="ECO:0000256" key="2">
    <source>
        <dbReference type="ARBA" id="ARBA00022679"/>
    </source>
</evidence>
<keyword evidence="1 4" id="KW-0489">Methyltransferase</keyword>
<name>A0A1N6XJ60_9EURY</name>